<organism evidence="2 3">
    <name type="scientific">Pleurodeles waltl</name>
    <name type="common">Iberian ribbed newt</name>
    <dbReference type="NCBI Taxonomy" id="8319"/>
    <lineage>
        <taxon>Eukaryota</taxon>
        <taxon>Metazoa</taxon>
        <taxon>Chordata</taxon>
        <taxon>Craniata</taxon>
        <taxon>Vertebrata</taxon>
        <taxon>Euteleostomi</taxon>
        <taxon>Amphibia</taxon>
        <taxon>Batrachia</taxon>
        <taxon>Caudata</taxon>
        <taxon>Salamandroidea</taxon>
        <taxon>Salamandridae</taxon>
        <taxon>Pleurodelinae</taxon>
        <taxon>Pleurodeles</taxon>
    </lineage>
</organism>
<protein>
    <submittedName>
        <fullName evidence="2">Uncharacterized protein</fullName>
    </submittedName>
</protein>
<evidence type="ECO:0000313" key="3">
    <source>
        <dbReference type="Proteomes" id="UP001066276"/>
    </source>
</evidence>
<evidence type="ECO:0000313" key="2">
    <source>
        <dbReference type="EMBL" id="KAJ1148776.1"/>
    </source>
</evidence>
<dbReference type="Proteomes" id="UP001066276">
    <property type="component" value="Chromosome 5"/>
</dbReference>
<accession>A0AAV7R7L5</accession>
<keyword evidence="3" id="KW-1185">Reference proteome</keyword>
<evidence type="ECO:0000256" key="1">
    <source>
        <dbReference type="SAM" id="MobiDB-lite"/>
    </source>
</evidence>
<dbReference type="EMBL" id="JANPWB010000009">
    <property type="protein sequence ID" value="KAJ1148776.1"/>
    <property type="molecule type" value="Genomic_DNA"/>
</dbReference>
<comment type="caution">
    <text evidence="2">The sequence shown here is derived from an EMBL/GenBank/DDBJ whole genome shotgun (WGS) entry which is preliminary data.</text>
</comment>
<sequence>MGPACPLLKQWTRGPLSGKCSATARERGSVGLVSPQQGDDTRQRCMAVEPPPLESLTVPGVARWGPGEPGQGVLGSQDGGSWVLLPSIEAVGPWPLKRGVQRCNRRKGLGGTDRPAAG</sequence>
<dbReference type="AlphaFoldDB" id="A0AAV7R7L5"/>
<reference evidence="2" key="1">
    <citation type="journal article" date="2022" name="bioRxiv">
        <title>Sequencing and chromosome-scale assembly of the giantPleurodeles waltlgenome.</title>
        <authorList>
            <person name="Brown T."/>
            <person name="Elewa A."/>
            <person name="Iarovenko S."/>
            <person name="Subramanian E."/>
            <person name="Araus A.J."/>
            <person name="Petzold A."/>
            <person name="Susuki M."/>
            <person name="Suzuki K.-i.T."/>
            <person name="Hayashi T."/>
            <person name="Toyoda A."/>
            <person name="Oliveira C."/>
            <person name="Osipova E."/>
            <person name="Leigh N.D."/>
            <person name="Simon A."/>
            <person name="Yun M.H."/>
        </authorList>
    </citation>
    <scope>NUCLEOTIDE SEQUENCE</scope>
    <source>
        <strain evidence="2">20211129_DDA</strain>
        <tissue evidence="2">Liver</tissue>
    </source>
</reference>
<gene>
    <name evidence="2" type="ORF">NDU88_001602</name>
</gene>
<feature type="region of interest" description="Disordered" evidence="1">
    <location>
        <begin position="19"/>
        <end position="41"/>
    </location>
</feature>
<name>A0AAV7R7L5_PLEWA</name>
<proteinExistence type="predicted"/>